<evidence type="ECO:0000259" key="8">
    <source>
        <dbReference type="PROSITE" id="PS50850"/>
    </source>
</evidence>
<feature type="transmembrane region" description="Helical" evidence="7">
    <location>
        <begin position="272"/>
        <end position="293"/>
    </location>
</feature>
<keyword evidence="3" id="KW-1003">Cell membrane</keyword>
<feature type="domain" description="Major facilitator superfamily (MFS) profile" evidence="8">
    <location>
        <begin position="1"/>
        <end position="387"/>
    </location>
</feature>
<dbReference type="InterPro" id="IPR020846">
    <property type="entry name" value="MFS_dom"/>
</dbReference>
<feature type="transmembrane region" description="Helical" evidence="7">
    <location>
        <begin position="299"/>
        <end position="321"/>
    </location>
</feature>
<feature type="transmembrane region" description="Helical" evidence="7">
    <location>
        <begin position="37"/>
        <end position="57"/>
    </location>
</feature>
<dbReference type="Pfam" id="PF07690">
    <property type="entry name" value="MFS_1"/>
    <property type="match status" value="1"/>
</dbReference>
<feature type="transmembrane region" description="Helical" evidence="7">
    <location>
        <begin position="88"/>
        <end position="112"/>
    </location>
</feature>
<proteinExistence type="predicted"/>
<keyword evidence="4 7" id="KW-0812">Transmembrane</keyword>
<feature type="transmembrane region" description="Helical" evidence="7">
    <location>
        <begin position="133"/>
        <end position="154"/>
    </location>
</feature>
<dbReference type="PANTHER" id="PTHR23517">
    <property type="entry name" value="RESISTANCE PROTEIN MDTM, PUTATIVE-RELATED-RELATED"/>
    <property type="match status" value="1"/>
</dbReference>
<evidence type="ECO:0000256" key="6">
    <source>
        <dbReference type="ARBA" id="ARBA00023136"/>
    </source>
</evidence>
<gene>
    <name evidence="9" type="ORF">KVA01_21680</name>
</gene>
<keyword evidence="10" id="KW-1185">Reference proteome</keyword>
<keyword evidence="6 7" id="KW-0472">Membrane</keyword>
<dbReference type="GO" id="GO:0022857">
    <property type="term" value="F:transmembrane transporter activity"/>
    <property type="evidence" value="ECO:0007669"/>
    <property type="project" value="InterPro"/>
</dbReference>
<evidence type="ECO:0000256" key="7">
    <source>
        <dbReference type="SAM" id="Phobius"/>
    </source>
</evidence>
<comment type="subcellular location">
    <subcellularLocation>
        <location evidence="1">Cell membrane</location>
        <topology evidence="1">Multi-pass membrane protein</topology>
    </subcellularLocation>
</comment>
<keyword evidence="5 7" id="KW-1133">Transmembrane helix</keyword>
<feature type="transmembrane region" description="Helical" evidence="7">
    <location>
        <begin position="207"/>
        <end position="229"/>
    </location>
</feature>
<organism evidence="9 10">
    <name type="scientific">Kocuria varians</name>
    <name type="common">Micrococcus varians</name>
    <dbReference type="NCBI Taxonomy" id="1272"/>
    <lineage>
        <taxon>Bacteria</taxon>
        <taxon>Bacillati</taxon>
        <taxon>Actinomycetota</taxon>
        <taxon>Actinomycetes</taxon>
        <taxon>Micrococcales</taxon>
        <taxon>Micrococcaceae</taxon>
        <taxon>Kocuria</taxon>
    </lineage>
</organism>
<dbReference type="GO" id="GO:0005886">
    <property type="term" value="C:plasma membrane"/>
    <property type="evidence" value="ECO:0007669"/>
    <property type="project" value="UniProtKB-SubCell"/>
</dbReference>
<feature type="transmembrane region" description="Helical" evidence="7">
    <location>
        <begin position="241"/>
        <end position="260"/>
    </location>
</feature>
<evidence type="ECO:0000256" key="1">
    <source>
        <dbReference type="ARBA" id="ARBA00004651"/>
    </source>
</evidence>
<evidence type="ECO:0000256" key="2">
    <source>
        <dbReference type="ARBA" id="ARBA00022448"/>
    </source>
</evidence>
<feature type="transmembrane region" description="Helical" evidence="7">
    <location>
        <begin position="363"/>
        <end position="383"/>
    </location>
</feature>
<evidence type="ECO:0000313" key="10">
    <source>
        <dbReference type="Proteomes" id="UP000315730"/>
    </source>
</evidence>
<dbReference type="AlphaFoldDB" id="A0A4Y4D8T0"/>
<feature type="transmembrane region" description="Helical" evidence="7">
    <location>
        <begin position="64"/>
        <end position="82"/>
    </location>
</feature>
<name>A0A4Y4D8T0_KOCVA</name>
<feature type="transmembrane region" description="Helical" evidence="7">
    <location>
        <begin position="333"/>
        <end position="357"/>
    </location>
</feature>
<evidence type="ECO:0000256" key="5">
    <source>
        <dbReference type="ARBA" id="ARBA00022989"/>
    </source>
</evidence>
<comment type="caution">
    <text evidence="9">The sequence shown here is derived from an EMBL/GenBank/DDBJ whole genome shotgun (WGS) entry which is preliminary data.</text>
</comment>
<evidence type="ECO:0000313" key="9">
    <source>
        <dbReference type="EMBL" id="GED00014.1"/>
    </source>
</evidence>
<evidence type="ECO:0000256" key="4">
    <source>
        <dbReference type="ARBA" id="ARBA00022692"/>
    </source>
</evidence>
<evidence type="ECO:0000256" key="3">
    <source>
        <dbReference type="ARBA" id="ARBA00022475"/>
    </source>
</evidence>
<keyword evidence="2" id="KW-0813">Transport</keyword>
<accession>A0A4Y4D8T0</accession>
<dbReference type="InterPro" id="IPR011701">
    <property type="entry name" value="MFS"/>
</dbReference>
<dbReference type="PROSITE" id="PS50850">
    <property type="entry name" value="MFS"/>
    <property type="match status" value="1"/>
</dbReference>
<dbReference type="SUPFAM" id="SSF103473">
    <property type="entry name" value="MFS general substrate transporter"/>
    <property type="match status" value="1"/>
</dbReference>
<dbReference type="STRING" id="1272.GCA_900014985_00880"/>
<feature type="transmembrane region" description="Helical" evidence="7">
    <location>
        <begin position="160"/>
        <end position="180"/>
    </location>
</feature>
<dbReference type="InterPro" id="IPR036259">
    <property type="entry name" value="MFS_trans_sf"/>
</dbReference>
<dbReference type="InterPro" id="IPR050171">
    <property type="entry name" value="MFS_Transporters"/>
</dbReference>
<protein>
    <submittedName>
        <fullName evidence="9">Major facilitator family transporter</fullName>
    </submittedName>
</protein>
<sequence length="403" mass="42012">MRASSALFAVAWGGNEFTPLLVMYRSVEGYDQVAVDMLLASYVLGIVPALLIGGPLSDRRGRRALMIPAPVLAMVGSIMLAVGAESLLMLFVGRVFSGLALGLGMAVGTSWIKELSERPHEEHPERVSAARRASLSLTAGFALGAAVAAALAQFAPLQTVLPYVINLVICVPAVLLVMGAPETRPAAQNPGPLLTDLKIPAARQHRFWFVVAPSAPWVFGCAASAYAILPALTADVVGPSYGIAFSGLMCLVGLGCGFVIQPLGKRLDRDGSIRSLAVGMVAVILGMLAAVLASATLNIAVVLLTSAILGCGYGLCLVSGLQEVQRIARPDDLAGLTAVYYSVTYLGFFVPMVLALVSSLTSYPWLFCSGAVIAALCLGVMVYGRRHEVRDLDAVAAGGVVGR</sequence>
<dbReference type="Proteomes" id="UP000315730">
    <property type="component" value="Unassembled WGS sequence"/>
</dbReference>
<dbReference type="Gene3D" id="1.20.1250.20">
    <property type="entry name" value="MFS general substrate transporter like domains"/>
    <property type="match status" value="1"/>
</dbReference>
<dbReference type="EMBL" id="BJNW01000021">
    <property type="protein sequence ID" value="GED00014.1"/>
    <property type="molecule type" value="Genomic_DNA"/>
</dbReference>
<reference evidence="9 10" key="1">
    <citation type="submission" date="2019-06" db="EMBL/GenBank/DDBJ databases">
        <title>Whole genome shotgun sequence of Kocuria varians NBRC 15358.</title>
        <authorList>
            <person name="Hosoyama A."/>
            <person name="Uohara A."/>
            <person name="Ohji S."/>
            <person name="Ichikawa N."/>
        </authorList>
    </citation>
    <scope>NUCLEOTIDE SEQUENCE [LARGE SCALE GENOMIC DNA]</scope>
    <source>
        <strain evidence="9 10">NBRC 15358</strain>
    </source>
</reference>